<proteinExistence type="inferred from homology"/>
<accession>A0A956LWB2</accession>
<comment type="caution">
    <text evidence="3">The sequence shown here is derived from an EMBL/GenBank/DDBJ whole genome shotgun (WGS) entry which is preliminary data.</text>
</comment>
<gene>
    <name evidence="3" type="ORF">KC729_00610</name>
</gene>
<feature type="domain" description="Sulfatase N-terminal" evidence="2">
    <location>
        <begin position="24"/>
        <end position="304"/>
    </location>
</feature>
<dbReference type="PANTHER" id="PTHR42693:SF33">
    <property type="entry name" value="ARYLSULFATASE"/>
    <property type="match status" value="1"/>
</dbReference>
<comment type="similarity">
    <text evidence="1">Belongs to the sulfatase family.</text>
</comment>
<dbReference type="InterPro" id="IPR000917">
    <property type="entry name" value="Sulfatase_N"/>
</dbReference>
<organism evidence="3 4">
    <name type="scientific">Eiseniibacteriota bacterium</name>
    <dbReference type="NCBI Taxonomy" id="2212470"/>
    <lineage>
        <taxon>Bacteria</taxon>
        <taxon>Candidatus Eiseniibacteriota</taxon>
    </lineage>
</organism>
<dbReference type="EMBL" id="JAGQHR010000006">
    <property type="protein sequence ID" value="MCA9726152.1"/>
    <property type="molecule type" value="Genomic_DNA"/>
</dbReference>
<name>A0A956LWB2_UNCEI</name>
<sequence length="596" mass="65283">MAALAAILALLSPGCGWEERPHLILLVIVDTLRADHLGCYGDRDIETPNIDRLAARGTVYDNAMSAVPVTLPSISTILTGAYPLQHGIRDNGVFALGESWETLPERLATAGFRTAGFVSADVLSHDHGIGQGFETYDDDMSARYETYQPLMKSIEDQLQGVERRAPLTVDKALEWAEEHKNEDAFLLVHLFDPHLPRDPPPEYRDRYPDRLYDGEIAAVDHEIGRLLSGLSQSWPESETLTILMADHGEGLLDHEEEFHGVLLFQETMHVPLIVAGPDVPAGQRIESVVRTADIPATVCGLVGIAPPPHSIGAPLPGLTLSDGTAGESRRGRFDNLAYLETFRARLSHGWCEQRGLRTPRWKLISGATLQLYDLRADPGEKTDLAASQPAVRDSLAALMDAVALQSLEHGREEAVGRTISQEERDRLFSLGYVAPQAVSPPRADSLAIWYFSPEERGVALGLSDPRERLEIYNQTVKARSFTLSGQNALAEGDLAEAERAFRGALHYDAAHVEAHLGLAEVFERNGEADRALLVLRHAAEENPADETIALRLSDALTKRGRRVEALHVLNRALAEGASAVQLRARRDSLRSAAGTE</sequence>
<evidence type="ECO:0000259" key="2">
    <source>
        <dbReference type="Pfam" id="PF00884"/>
    </source>
</evidence>
<dbReference type="CDD" id="cd16148">
    <property type="entry name" value="sulfatase_like"/>
    <property type="match status" value="1"/>
</dbReference>
<dbReference type="InterPro" id="IPR011990">
    <property type="entry name" value="TPR-like_helical_dom_sf"/>
</dbReference>
<dbReference type="GO" id="GO:0004065">
    <property type="term" value="F:arylsulfatase activity"/>
    <property type="evidence" value="ECO:0007669"/>
    <property type="project" value="TreeGrafter"/>
</dbReference>
<dbReference type="InterPro" id="IPR017850">
    <property type="entry name" value="Alkaline_phosphatase_core_sf"/>
</dbReference>
<evidence type="ECO:0000313" key="4">
    <source>
        <dbReference type="Proteomes" id="UP000697710"/>
    </source>
</evidence>
<dbReference type="AlphaFoldDB" id="A0A956LWB2"/>
<evidence type="ECO:0000313" key="3">
    <source>
        <dbReference type="EMBL" id="MCA9726152.1"/>
    </source>
</evidence>
<dbReference type="PANTHER" id="PTHR42693">
    <property type="entry name" value="ARYLSULFATASE FAMILY MEMBER"/>
    <property type="match status" value="1"/>
</dbReference>
<dbReference type="SUPFAM" id="SSF48452">
    <property type="entry name" value="TPR-like"/>
    <property type="match status" value="1"/>
</dbReference>
<dbReference type="Proteomes" id="UP000697710">
    <property type="component" value="Unassembled WGS sequence"/>
</dbReference>
<reference evidence="3" key="1">
    <citation type="submission" date="2020-04" db="EMBL/GenBank/DDBJ databases">
        <authorList>
            <person name="Zhang T."/>
        </authorList>
    </citation>
    <scope>NUCLEOTIDE SEQUENCE</scope>
    <source>
        <strain evidence="3">HKST-UBA01</strain>
    </source>
</reference>
<reference evidence="3" key="2">
    <citation type="journal article" date="2021" name="Microbiome">
        <title>Successional dynamics and alternative stable states in a saline activated sludge microbial community over 9 years.</title>
        <authorList>
            <person name="Wang Y."/>
            <person name="Ye J."/>
            <person name="Ju F."/>
            <person name="Liu L."/>
            <person name="Boyd J.A."/>
            <person name="Deng Y."/>
            <person name="Parks D.H."/>
            <person name="Jiang X."/>
            <person name="Yin X."/>
            <person name="Woodcroft B.J."/>
            <person name="Tyson G.W."/>
            <person name="Hugenholtz P."/>
            <person name="Polz M.F."/>
            <person name="Zhang T."/>
        </authorList>
    </citation>
    <scope>NUCLEOTIDE SEQUENCE</scope>
    <source>
        <strain evidence="3">HKST-UBA01</strain>
    </source>
</reference>
<protein>
    <submittedName>
        <fullName evidence="3">Sulfatase-like hydrolase/transferase</fullName>
    </submittedName>
</protein>
<dbReference type="Gene3D" id="3.40.720.10">
    <property type="entry name" value="Alkaline Phosphatase, subunit A"/>
    <property type="match status" value="2"/>
</dbReference>
<dbReference type="Pfam" id="PF14559">
    <property type="entry name" value="TPR_19"/>
    <property type="match status" value="1"/>
</dbReference>
<dbReference type="InterPro" id="IPR050738">
    <property type="entry name" value="Sulfatase"/>
</dbReference>
<dbReference type="SUPFAM" id="SSF53649">
    <property type="entry name" value="Alkaline phosphatase-like"/>
    <property type="match status" value="1"/>
</dbReference>
<evidence type="ECO:0000256" key="1">
    <source>
        <dbReference type="ARBA" id="ARBA00008779"/>
    </source>
</evidence>
<dbReference type="Gene3D" id="1.25.40.10">
    <property type="entry name" value="Tetratricopeptide repeat domain"/>
    <property type="match status" value="1"/>
</dbReference>
<keyword evidence="3" id="KW-0378">Hydrolase</keyword>
<dbReference type="Pfam" id="PF00884">
    <property type="entry name" value="Sulfatase"/>
    <property type="match status" value="1"/>
</dbReference>